<protein>
    <recommendedName>
        <fullName evidence="4">Glycosyltransferase</fullName>
        <ecNumber evidence="4">2.4.1.-</ecNumber>
    </recommendedName>
</protein>
<dbReference type="Pfam" id="PF00201">
    <property type="entry name" value="UDPGT"/>
    <property type="match status" value="1"/>
</dbReference>
<dbReference type="EC" id="2.4.1.-" evidence="4"/>
<evidence type="ECO:0000256" key="2">
    <source>
        <dbReference type="ARBA" id="ARBA00022679"/>
    </source>
</evidence>
<dbReference type="SUPFAM" id="SSF53756">
    <property type="entry name" value="UDP-Glycosyltransferase/glycogen phosphorylase"/>
    <property type="match status" value="1"/>
</dbReference>
<dbReference type="PANTHER" id="PTHR48047">
    <property type="entry name" value="GLYCOSYLTRANSFERASE"/>
    <property type="match status" value="1"/>
</dbReference>
<keyword evidence="2 3" id="KW-0808">Transferase</keyword>
<proteinExistence type="inferred from homology"/>
<dbReference type="CDD" id="cd03784">
    <property type="entry name" value="GT1_Gtf-like"/>
    <property type="match status" value="1"/>
</dbReference>
<dbReference type="EMBL" id="LR746272">
    <property type="protein sequence ID" value="CAA7403123.1"/>
    <property type="molecule type" value="Genomic_DNA"/>
</dbReference>
<sequence length="501" mass="54518">MASSDGVEGGTPHVVLVPLMAPSHMIPMVGMAKLLASRGAVVSLVTTPSNAAWMEGTIQRCAGSGLAVQVIVLRFPSREVGLPEGCERLDMIPSKSMTRNFLRASEMMQEPLERRLRESRIAPSFIISDAGAAWTRALGRALGVPRLVFHGYGCFALLCQHNLHVQKTHLSATSESDPFVVPGLPQRVEVTRAQLPGAFSTSVDMEDIREEIREGELSADGFVVNTFVELEPSYVSALEETTGKKVWTIGPLSLCDRESPYETEGEDKASNEASLCVRWLDSMKRGSVVYASFGSLARLPPSQLVEVGLGLEASGQPFIWAIKTRGEEASREFESWLGDEGFEERNKGRGFLIRGWAPQVVILSHPAVGGFLTHCGWNSTLESVCAGVPMAAWPLFSEQFLNERLVVEILGIAVAIGVKSPTIWGEEEKAGVQVTREEVARALVNLTDVGKDAKERRRRARNLAKAARRAVEDGGSSLTNLDLLLRTVTQEMSPKNAVVVK</sequence>
<dbReference type="InterPro" id="IPR002213">
    <property type="entry name" value="UDP_glucos_trans"/>
</dbReference>
<evidence type="ECO:0000256" key="1">
    <source>
        <dbReference type="ARBA" id="ARBA00009995"/>
    </source>
</evidence>
<dbReference type="PANTHER" id="PTHR48047:SF168">
    <property type="entry name" value="GLYCOSYLTRANSFERASE"/>
    <property type="match status" value="1"/>
</dbReference>
<organism evidence="5 6">
    <name type="scientific">Spirodela intermedia</name>
    <name type="common">Intermediate duckweed</name>
    <dbReference type="NCBI Taxonomy" id="51605"/>
    <lineage>
        <taxon>Eukaryota</taxon>
        <taxon>Viridiplantae</taxon>
        <taxon>Streptophyta</taxon>
        <taxon>Embryophyta</taxon>
        <taxon>Tracheophyta</taxon>
        <taxon>Spermatophyta</taxon>
        <taxon>Magnoliopsida</taxon>
        <taxon>Liliopsida</taxon>
        <taxon>Araceae</taxon>
        <taxon>Lemnoideae</taxon>
        <taxon>Spirodela</taxon>
    </lineage>
</organism>
<dbReference type="FunFam" id="3.40.50.2000:FF:000047">
    <property type="entry name" value="Glycosyltransferase"/>
    <property type="match status" value="1"/>
</dbReference>
<name>A0A7I8KZ85_SPIIN</name>
<evidence type="ECO:0000256" key="4">
    <source>
        <dbReference type="RuleBase" id="RU362057"/>
    </source>
</evidence>
<reference evidence="5" key="1">
    <citation type="submission" date="2020-02" db="EMBL/GenBank/DDBJ databases">
        <authorList>
            <person name="Scholz U."/>
            <person name="Mascher M."/>
            <person name="Fiebig A."/>
        </authorList>
    </citation>
    <scope>NUCLEOTIDE SEQUENCE</scope>
</reference>
<evidence type="ECO:0000313" key="5">
    <source>
        <dbReference type="EMBL" id="CAA7403123.1"/>
    </source>
</evidence>
<dbReference type="GO" id="GO:0035251">
    <property type="term" value="F:UDP-glucosyltransferase activity"/>
    <property type="evidence" value="ECO:0007669"/>
    <property type="project" value="TreeGrafter"/>
</dbReference>
<gene>
    <name evidence="5" type="ORF">SI8410_09013801</name>
</gene>
<keyword evidence="6" id="KW-1185">Reference proteome</keyword>
<dbReference type="AlphaFoldDB" id="A0A7I8KZ85"/>
<dbReference type="Gene3D" id="3.40.50.2000">
    <property type="entry name" value="Glycogen Phosphorylase B"/>
    <property type="match status" value="2"/>
</dbReference>
<dbReference type="InterPro" id="IPR035595">
    <property type="entry name" value="UDP_glycos_trans_CS"/>
</dbReference>
<dbReference type="Proteomes" id="UP000663760">
    <property type="component" value="Chromosome 9"/>
</dbReference>
<evidence type="ECO:0000313" key="6">
    <source>
        <dbReference type="Proteomes" id="UP000663760"/>
    </source>
</evidence>
<accession>A0A7I8KZ85</accession>
<evidence type="ECO:0000256" key="3">
    <source>
        <dbReference type="RuleBase" id="RU003718"/>
    </source>
</evidence>
<dbReference type="PROSITE" id="PS00375">
    <property type="entry name" value="UDPGT"/>
    <property type="match status" value="1"/>
</dbReference>
<keyword evidence="3" id="KW-0328">Glycosyltransferase</keyword>
<dbReference type="OrthoDB" id="5835829at2759"/>
<comment type="similarity">
    <text evidence="1 3">Belongs to the UDP-glycosyltransferase family.</text>
</comment>